<feature type="compositionally biased region" description="Basic and acidic residues" evidence="14">
    <location>
        <begin position="391"/>
        <end position="401"/>
    </location>
</feature>
<dbReference type="EMBL" id="CAJVPS010000488">
    <property type="protein sequence ID" value="CAG8489662.1"/>
    <property type="molecule type" value="Genomic_DNA"/>
</dbReference>
<evidence type="ECO:0000256" key="5">
    <source>
        <dbReference type="ARBA" id="ARBA00022741"/>
    </source>
</evidence>
<dbReference type="InterPro" id="IPR007568">
    <property type="entry name" value="RTA1"/>
</dbReference>
<feature type="cross-link" description="Glycyl lysine isopeptide (Lys-Gly) (interchain with G-Cter in SUMO2)" evidence="12">
    <location>
        <position position="650"/>
    </location>
</feature>
<keyword evidence="3" id="KW-0808">Transferase</keyword>
<evidence type="ECO:0000256" key="7">
    <source>
        <dbReference type="ARBA" id="ARBA00022840"/>
    </source>
</evidence>
<feature type="transmembrane region" description="Helical" evidence="15">
    <location>
        <begin position="149"/>
        <end position="171"/>
    </location>
</feature>
<evidence type="ECO:0000256" key="4">
    <source>
        <dbReference type="ARBA" id="ARBA00022692"/>
    </source>
</evidence>
<feature type="active site" description="Proton acceptor" evidence="10">
    <location>
        <position position="648"/>
    </location>
</feature>
<dbReference type="GO" id="GO:0005524">
    <property type="term" value="F:ATP binding"/>
    <property type="evidence" value="ECO:0007669"/>
    <property type="project" value="UniProtKB-UniRule"/>
</dbReference>
<dbReference type="Gene3D" id="1.10.510.10">
    <property type="entry name" value="Transferase(Phosphotransferase) domain 1"/>
    <property type="match status" value="1"/>
</dbReference>
<evidence type="ECO:0000256" key="14">
    <source>
        <dbReference type="SAM" id="MobiDB-lite"/>
    </source>
</evidence>
<keyword evidence="9 15" id="KW-0472">Membrane</keyword>
<dbReference type="PROSITE" id="PS00107">
    <property type="entry name" value="PROTEIN_KINASE_ATP"/>
    <property type="match status" value="1"/>
</dbReference>
<evidence type="ECO:0000256" key="10">
    <source>
        <dbReference type="PIRSR" id="PIRSR630616-1"/>
    </source>
</evidence>
<dbReference type="InterPro" id="IPR030616">
    <property type="entry name" value="Aur-like"/>
</dbReference>
<dbReference type="FunFam" id="1.10.510.10:FF:000571">
    <property type="entry name" value="Maternal embryonic leucine zipper kinase"/>
    <property type="match status" value="1"/>
</dbReference>
<evidence type="ECO:0000256" key="13">
    <source>
        <dbReference type="PROSITE-ProRule" id="PRU10141"/>
    </source>
</evidence>
<proteinExistence type="predicted"/>
<dbReference type="InterPro" id="IPR008271">
    <property type="entry name" value="Ser/Thr_kinase_AS"/>
</dbReference>
<feature type="binding site" evidence="11">
    <location>
        <begin position="652"/>
        <end position="653"/>
    </location>
    <ligand>
        <name>ATP</name>
        <dbReference type="ChEBI" id="CHEBI:30616"/>
    </ligand>
</feature>
<keyword evidence="5 11" id="KW-0547">Nucleotide-binding</keyword>
<evidence type="ECO:0000256" key="9">
    <source>
        <dbReference type="ARBA" id="ARBA00023136"/>
    </source>
</evidence>
<feature type="region of interest" description="Disordered" evidence="14">
    <location>
        <begin position="309"/>
        <end position="339"/>
    </location>
</feature>
<protein>
    <submittedName>
        <fullName evidence="17">13483_t:CDS:1</fullName>
    </submittedName>
</protein>
<keyword evidence="6" id="KW-0418">Kinase</keyword>
<name>A0A9N8WM62_9GLOM</name>
<reference evidence="17" key="1">
    <citation type="submission" date="2021-06" db="EMBL/GenBank/DDBJ databases">
        <authorList>
            <person name="Kallberg Y."/>
            <person name="Tangrot J."/>
            <person name="Rosling A."/>
        </authorList>
    </citation>
    <scope>NUCLEOTIDE SEQUENCE</scope>
    <source>
        <strain evidence="17">FL130A</strain>
    </source>
</reference>
<dbReference type="InterPro" id="IPR000719">
    <property type="entry name" value="Prot_kinase_dom"/>
</dbReference>
<keyword evidence="8 15" id="KW-1133">Transmembrane helix</keyword>
<dbReference type="FunFam" id="3.30.200.20:FF:000042">
    <property type="entry name" value="Aurora kinase A"/>
    <property type="match status" value="1"/>
</dbReference>
<keyword evidence="7 11" id="KW-0067">ATP-binding</keyword>
<evidence type="ECO:0000256" key="11">
    <source>
        <dbReference type="PIRSR" id="PIRSR630616-2"/>
    </source>
</evidence>
<dbReference type="SMART" id="SM00220">
    <property type="entry name" value="S_TKc"/>
    <property type="match status" value="1"/>
</dbReference>
<feature type="binding site" evidence="11">
    <location>
        <position position="672"/>
    </location>
    <ligand>
        <name>ATP</name>
        <dbReference type="ChEBI" id="CHEBI:30616"/>
    </ligand>
</feature>
<comment type="caution">
    <text evidence="17">The sequence shown here is derived from an EMBL/GenBank/DDBJ whole genome shotgun (WGS) entry which is preliminary data.</text>
</comment>
<evidence type="ECO:0000256" key="1">
    <source>
        <dbReference type="ARBA" id="ARBA00004141"/>
    </source>
</evidence>
<evidence type="ECO:0000313" key="17">
    <source>
        <dbReference type="EMBL" id="CAG8489662.1"/>
    </source>
</evidence>
<dbReference type="OrthoDB" id="289250at2759"/>
<dbReference type="Pfam" id="PF04479">
    <property type="entry name" value="RTA1"/>
    <property type="match status" value="1"/>
</dbReference>
<keyword evidence="4 15" id="KW-0812">Transmembrane</keyword>
<dbReference type="PROSITE" id="PS50011">
    <property type="entry name" value="PROTEIN_KINASE_DOM"/>
    <property type="match status" value="1"/>
</dbReference>
<accession>A0A9N8WM62</accession>
<dbReference type="GO" id="GO:0004674">
    <property type="term" value="F:protein serine/threonine kinase activity"/>
    <property type="evidence" value="ECO:0007669"/>
    <property type="project" value="UniProtKB-KW"/>
</dbReference>
<evidence type="ECO:0000256" key="8">
    <source>
        <dbReference type="ARBA" id="ARBA00022989"/>
    </source>
</evidence>
<comment type="subcellular location">
    <subcellularLocation>
        <location evidence="1">Membrane</location>
        <topology evidence="1">Multi-pass membrane protein</topology>
    </subcellularLocation>
</comment>
<organism evidence="17 18">
    <name type="scientific">Ambispora leptoticha</name>
    <dbReference type="NCBI Taxonomy" id="144679"/>
    <lineage>
        <taxon>Eukaryota</taxon>
        <taxon>Fungi</taxon>
        <taxon>Fungi incertae sedis</taxon>
        <taxon>Mucoromycota</taxon>
        <taxon>Glomeromycotina</taxon>
        <taxon>Glomeromycetes</taxon>
        <taxon>Archaeosporales</taxon>
        <taxon>Ambisporaceae</taxon>
        <taxon>Ambispora</taxon>
    </lineage>
</organism>
<dbReference type="AlphaFoldDB" id="A0A9N8WM62"/>
<evidence type="ECO:0000256" key="2">
    <source>
        <dbReference type="ARBA" id="ARBA00022527"/>
    </source>
</evidence>
<feature type="region of interest" description="Disordered" evidence="14">
    <location>
        <begin position="385"/>
        <end position="407"/>
    </location>
</feature>
<sequence length="798" mass="89673">MSSNKTVINAPTSFLGIKSPTLVPSVLFTIFFALFINAYIGIHISLRVGGKQFLHRIRDGFESISGWWFLLSLPIVLHTIQGFNLFSIIGIIGVTREYGDRESTEEFNAGRNCTKISTIGFTTLVGFLLIMTTFYAVKYRAEISSSQKTRLIAVLYFATSLLLLELVYKVISSFSTSTDNVNREQWVFYVFEAVPELISLIFLGAVNDEVSSKTNKKSHIGNENILYERNKSPSNKWTQSIDLFDNFKGPVLAELEYVTGKPNETKTNRVDELIDHNDDVRCIAKSQRNNSTQKKAQMLETAQMSIESPVRNSPLNTPPIQARPPKRHMRSNTHQGLTSSQRFTPLSDHHPGVANGINSNANVGISVSSSPTAIDLSRPSLYTRRLSSPDAIEKREGRGNEENNMPIESHNLTAPLIDITVVPPTPTMIKPQPPRLTTTFPANDKSTIVNHNQITNNQNNNKSKNQPLLRKESLDGLATLPSPDVSNLEYANNKNQATLTFYIEQQQLAKLGLPKSTQIIGHYAVIKPIGKGSFSEVKLAIDLKSGEKFALKMIPTEGIETDDRIKSSVSREVELLKLMDHPNIVRLHDTVDTPTHLCLVMEYVLGGELFDHVCKNYEQTTETDAKRIFLQLVDVVAYLHGNNIIHRDLKLENILLTELYPSPTGPIIKLTDFGLARFIDPSSPILTTRCGSEEYAAPELLINGKYDGRQTDIWSLGIILYVLLVGYLPFDLEPGQTKRQFYYKIAQANYKFPKPEKESGRRATISEEAKDLVKMILQSNPKRRATLDQIKQHRWLNE</sequence>
<feature type="domain" description="Protein kinase" evidence="16">
    <location>
        <begin position="523"/>
        <end position="796"/>
    </location>
</feature>
<evidence type="ECO:0000259" key="16">
    <source>
        <dbReference type="PROSITE" id="PS50011"/>
    </source>
</evidence>
<feature type="transmembrane region" description="Helical" evidence="15">
    <location>
        <begin position="67"/>
        <end position="96"/>
    </location>
</feature>
<dbReference type="InterPro" id="IPR017441">
    <property type="entry name" value="Protein_kinase_ATP_BS"/>
</dbReference>
<evidence type="ECO:0000313" key="18">
    <source>
        <dbReference type="Proteomes" id="UP000789508"/>
    </source>
</evidence>
<evidence type="ECO:0000256" key="6">
    <source>
        <dbReference type="ARBA" id="ARBA00022777"/>
    </source>
</evidence>
<feature type="transmembrane region" description="Helical" evidence="15">
    <location>
        <begin position="22"/>
        <end position="46"/>
    </location>
</feature>
<evidence type="ECO:0000256" key="3">
    <source>
        <dbReference type="ARBA" id="ARBA00022679"/>
    </source>
</evidence>
<dbReference type="GO" id="GO:0016020">
    <property type="term" value="C:membrane"/>
    <property type="evidence" value="ECO:0007669"/>
    <property type="project" value="UniProtKB-SubCell"/>
</dbReference>
<dbReference type="PANTHER" id="PTHR24350">
    <property type="entry name" value="SERINE/THREONINE-PROTEIN KINASE IAL-RELATED"/>
    <property type="match status" value="1"/>
</dbReference>
<feature type="binding site" evidence="11 13">
    <location>
        <position position="552"/>
    </location>
    <ligand>
        <name>ATP</name>
        <dbReference type="ChEBI" id="CHEBI:30616"/>
    </ligand>
</feature>
<dbReference type="PROSITE" id="PS00108">
    <property type="entry name" value="PROTEIN_KINASE_ST"/>
    <property type="match status" value="1"/>
</dbReference>
<keyword evidence="18" id="KW-1185">Reference proteome</keyword>
<feature type="transmembrane region" description="Helical" evidence="15">
    <location>
        <begin position="186"/>
        <end position="206"/>
    </location>
</feature>
<feature type="transmembrane region" description="Helical" evidence="15">
    <location>
        <begin position="116"/>
        <end position="137"/>
    </location>
</feature>
<dbReference type="InterPro" id="IPR011009">
    <property type="entry name" value="Kinase-like_dom_sf"/>
</dbReference>
<evidence type="ECO:0000256" key="15">
    <source>
        <dbReference type="SAM" id="Phobius"/>
    </source>
</evidence>
<feature type="compositionally biased region" description="Polar residues" evidence="14">
    <location>
        <begin position="309"/>
        <end position="319"/>
    </location>
</feature>
<dbReference type="CDD" id="cd14003">
    <property type="entry name" value="STKc_AMPK-like"/>
    <property type="match status" value="1"/>
</dbReference>
<dbReference type="Pfam" id="PF00069">
    <property type="entry name" value="Pkinase"/>
    <property type="match status" value="1"/>
</dbReference>
<keyword evidence="2" id="KW-0723">Serine/threonine-protein kinase</keyword>
<gene>
    <name evidence="17" type="ORF">ALEPTO_LOCUS2914</name>
</gene>
<dbReference type="SUPFAM" id="SSF56112">
    <property type="entry name" value="Protein kinase-like (PK-like)"/>
    <property type="match status" value="1"/>
</dbReference>
<evidence type="ECO:0000256" key="12">
    <source>
        <dbReference type="PIRSR" id="PIRSR630616-3"/>
    </source>
</evidence>
<dbReference type="Proteomes" id="UP000789508">
    <property type="component" value="Unassembled WGS sequence"/>
</dbReference>